<dbReference type="NCBIfam" id="TIGR04126">
    <property type="entry name" value="PGF_CTERM"/>
    <property type="match status" value="1"/>
</dbReference>
<evidence type="ECO:0000256" key="1">
    <source>
        <dbReference type="ARBA" id="ARBA00022729"/>
    </source>
</evidence>
<evidence type="ECO:0000313" key="5">
    <source>
        <dbReference type="EMBL" id="QSG02478.1"/>
    </source>
</evidence>
<keyword evidence="3" id="KW-1133">Transmembrane helix</keyword>
<feature type="transmembrane region" description="Helical" evidence="3">
    <location>
        <begin position="332"/>
        <end position="351"/>
    </location>
</feature>
<dbReference type="SUPFAM" id="SSF53807">
    <property type="entry name" value="Helical backbone' metal receptor"/>
    <property type="match status" value="1"/>
</dbReference>
<proteinExistence type="predicted"/>
<feature type="compositionally biased region" description="Acidic residues" evidence="2">
    <location>
        <begin position="303"/>
        <end position="331"/>
    </location>
</feature>
<dbReference type="EMBL" id="CP064786">
    <property type="protein sequence ID" value="QSG02478.1"/>
    <property type="molecule type" value="Genomic_DNA"/>
</dbReference>
<dbReference type="Gene3D" id="3.40.50.1980">
    <property type="entry name" value="Nitrogenase molybdenum iron protein domain"/>
    <property type="match status" value="2"/>
</dbReference>
<sequence>MTRTLLRVAVALLVVMAGAVGAVAPGAATGDASGQELQCEFPATFEDAGGEDVQIDEQPDEIVTLNPSAAQTMWEIGAEDRVTGVSQYAMYLDGAEERTDITDEEGGTSVEQVIDLEPDLVLAPNTIPEDTVDQLRTEGDLTVYHFESATSIDDVREKTELIGQLVGECEGAEDTVAWMDDELEEVADRIEGEEPTIYFEFFETTAGQDTFQDDVLSTAGGENVAAAAGIEGWGQMSQEQLAEQNPDWLLIIEGHELPSGEGVEQSTALQEDNVVEVTEEHMQQPAPRVVYAVSEINEQLYAESDENGVADEEVDDETTGDDTAADDEEPDAIPGFGIAAALAALLSVVALRRR</sequence>
<keyword evidence="3" id="KW-0472">Membrane</keyword>
<reference evidence="5" key="1">
    <citation type="submission" date="2020-11" db="EMBL/GenBank/DDBJ databases">
        <title>Carbohydrate-dependent, anaerobic sulfur respiration: A novel catabolism in halophilic archaea.</title>
        <authorList>
            <person name="Sorokin D.Y."/>
            <person name="Messina E."/>
            <person name="Smedile F."/>
            <person name="La Cono V."/>
            <person name="Hallsworth J.E."/>
            <person name="Yakimov M.M."/>
        </authorList>
    </citation>
    <scope>NUCLEOTIDE SEQUENCE</scope>
    <source>
        <strain evidence="5">AArc-S</strain>
    </source>
</reference>
<dbReference type="RefSeq" id="WP_238479626.1">
    <property type="nucleotide sequence ID" value="NZ_CP064786.1"/>
</dbReference>
<dbReference type="InterPro" id="IPR050902">
    <property type="entry name" value="ABC_Transporter_SBP"/>
</dbReference>
<feature type="region of interest" description="Disordered" evidence="2">
    <location>
        <begin position="302"/>
        <end position="332"/>
    </location>
</feature>
<feature type="domain" description="Fe/B12 periplasmic-binding" evidence="4">
    <location>
        <begin position="61"/>
        <end position="304"/>
    </location>
</feature>
<keyword evidence="3" id="KW-0812">Transmembrane</keyword>
<dbReference type="Pfam" id="PF18204">
    <property type="entry name" value="PGF-CTERM"/>
    <property type="match status" value="1"/>
</dbReference>
<evidence type="ECO:0000313" key="6">
    <source>
        <dbReference type="Proteomes" id="UP000663586"/>
    </source>
</evidence>
<evidence type="ECO:0000256" key="2">
    <source>
        <dbReference type="SAM" id="MobiDB-lite"/>
    </source>
</evidence>
<evidence type="ECO:0000259" key="4">
    <source>
        <dbReference type="PROSITE" id="PS50983"/>
    </source>
</evidence>
<accession>A0A897MR53</accession>
<dbReference type="Proteomes" id="UP000663586">
    <property type="component" value="Chromosome"/>
</dbReference>
<dbReference type="KEGG" id="hara:AArcS_1261"/>
<dbReference type="AlphaFoldDB" id="A0A897MR53"/>
<dbReference type="InterPro" id="IPR002491">
    <property type="entry name" value="ABC_transptr_periplasmic_BD"/>
</dbReference>
<organism evidence="5 6">
    <name type="scientific">Natranaeroarchaeum sulfidigenes</name>
    <dbReference type="NCBI Taxonomy" id="2784880"/>
    <lineage>
        <taxon>Archaea</taxon>
        <taxon>Methanobacteriati</taxon>
        <taxon>Methanobacteriota</taxon>
        <taxon>Stenosarchaea group</taxon>
        <taxon>Halobacteria</taxon>
        <taxon>Halobacteriales</taxon>
        <taxon>Natronoarchaeaceae</taxon>
        <taxon>Natranaeroarchaeum</taxon>
    </lineage>
</organism>
<dbReference type="InterPro" id="IPR026371">
    <property type="entry name" value="PGF_CTERM"/>
</dbReference>
<dbReference type="PANTHER" id="PTHR30535:SF34">
    <property type="entry name" value="MOLYBDATE-BINDING PROTEIN MOLA"/>
    <property type="match status" value="1"/>
</dbReference>
<dbReference type="GO" id="GO:0005886">
    <property type="term" value="C:plasma membrane"/>
    <property type="evidence" value="ECO:0007669"/>
    <property type="project" value="UniProtKB-SubCell"/>
</dbReference>
<protein>
    <submittedName>
        <fullName evidence="5">ABC-type Fe3+-hydroxamate transport system, periplasmic component</fullName>
    </submittedName>
</protein>
<dbReference type="PROSITE" id="PS50983">
    <property type="entry name" value="FE_B12_PBP"/>
    <property type="match status" value="1"/>
</dbReference>
<keyword evidence="1" id="KW-0732">Signal</keyword>
<dbReference type="InterPro" id="IPR026469">
    <property type="entry name" value="Peripla_PGF_1"/>
</dbReference>
<dbReference type="GO" id="GO:0030115">
    <property type="term" value="C:S-layer"/>
    <property type="evidence" value="ECO:0007669"/>
    <property type="project" value="UniProtKB-SubCell"/>
</dbReference>
<dbReference type="NCBIfam" id="TIGR04281">
    <property type="entry name" value="peripla_PGF_1"/>
    <property type="match status" value="1"/>
</dbReference>
<dbReference type="PANTHER" id="PTHR30535">
    <property type="entry name" value="VITAMIN B12-BINDING PROTEIN"/>
    <property type="match status" value="1"/>
</dbReference>
<keyword evidence="6" id="KW-1185">Reference proteome</keyword>
<evidence type="ECO:0000256" key="3">
    <source>
        <dbReference type="SAM" id="Phobius"/>
    </source>
</evidence>
<name>A0A897MR53_9EURY</name>
<dbReference type="Pfam" id="PF01497">
    <property type="entry name" value="Peripla_BP_2"/>
    <property type="match status" value="1"/>
</dbReference>
<gene>
    <name evidence="5" type="primary">fepB2</name>
    <name evidence="5" type="ORF">AArcS_1261</name>
</gene>
<dbReference type="GeneID" id="70684644"/>